<gene>
    <name evidence="2" type="ORF">E4L98_14000</name>
</gene>
<organism evidence="2 3">
    <name type="scientific">Duganella callida</name>
    <dbReference type="NCBI Taxonomy" id="2561932"/>
    <lineage>
        <taxon>Bacteria</taxon>
        <taxon>Pseudomonadati</taxon>
        <taxon>Pseudomonadota</taxon>
        <taxon>Betaproteobacteria</taxon>
        <taxon>Burkholderiales</taxon>
        <taxon>Oxalobacteraceae</taxon>
        <taxon>Telluria group</taxon>
        <taxon>Duganella</taxon>
    </lineage>
</organism>
<comment type="caution">
    <text evidence="2">The sequence shown here is derived from an EMBL/GenBank/DDBJ whole genome shotgun (WGS) entry which is preliminary data.</text>
</comment>
<reference evidence="2 3" key="1">
    <citation type="submission" date="2019-03" db="EMBL/GenBank/DDBJ databases">
        <title>Draft Genome Sequence of Duganella callidus sp. nov., a Novel Duganella Species Isolated from Cultivated Soil.</title>
        <authorList>
            <person name="Raths R."/>
            <person name="Peta V."/>
            <person name="Bucking H."/>
        </authorList>
    </citation>
    <scope>NUCLEOTIDE SEQUENCE [LARGE SCALE GENOMIC DNA]</scope>
    <source>
        <strain evidence="2 3">DN04</strain>
    </source>
</reference>
<feature type="transmembrane region" description="Helical" evidence="1">
    <location>
        <begin position="51"/>
        <end position="73"/>
    </location>
</feature>
<keyword evidence="1" id="KW-1133">Transmembrane helix</keyword>
<keyword evidence="3" id="KW-1185">Reference proteome</keyword>
<evidence type="ECO:0000313" key="3">
    <source>
        <dbReference type="Proteomes" id="UP000297729"/>
    </source>
</evidence>
<keyword evidence="1" id="KW-0472">Membrane</keyword>
<dbReference type="RefSeq" id="WP_135202166.1">
    <property type="nucleotide sequence ID" value="NZ_SPVG01000145.1"/>
</dbReference>
<sequence length="78" mass="8673">MDADVAERCKQLSEEMHNTFATKVELMAFREAVAVQFGDVRVQIARLEATLIKWFVATAVTLTGLTASLAFALGRYLH</sequence>
<evidence type="ECO:0008006" key="4">
    <source>
        <dbReference type="Google" id="ProtNLM"/>
    </source>
</evidence>
<protein>
    <recommendedName>
        <fullName evidence="4">DUF1640 domain-containing protein</fullName>
    </recommendedName>
</protein>
<evidence type="ECO:0000313" key="2">
    <source>
        <dbReference type="EMBL" id="TFW20896.1"/>
    </source>
</evidence>
<dbReference type="Proteomes" id="UP000297729">
    <property type="component" value="Unassembled WGS sequence"/>
</dbReference>
<keyword evidence="1" id="KW-0812">Transmembrane</keyword>
<accession>A0A4Y9SH95</accession>
<proteinExistence type="predicted"/>
<dbReference type="AlphaFoldDB" id="A0A4Y9SH95"/>
<evidence type="ECO:0000256" key="1">
    <source>
        <dbReference type="SAM" id="Phobius"/>
    </source>
</evidence>
<dbReference type="EMBL" id="SPVG01000145">
    <property type="protein sequence ID" value="TFW20896.1"/>
    <property type="molecule type" value="Genomic_DNA"/>
</dbReference>
<name>A0A4Y9SH95_9BURK</name>
<dbReference type="OrthoDB" id="8781374at2"/>